<feature type="domain" description="EF-hand" evidence="10">
    <location>
        <begin position="338"/>
        <end position="368"/>
    </location>
</feature>
<feature type="repeat" description="ANK" evidence="7">
    <location>
        <begin position="129"/>
        <end position="161"/>
    </location>
</feature>
<evidence type="ECO:0000256" key="3">
    <source>
        <dbReference type="ARBA" id="ARBA00022741"/>
    </source>
</evidence>
<dbReference type="PANTHER" id="PTHR24126:SF14">
    <property type="entry name" value="ANK_REP_REGION DOMAIN-CONTAINING PROTEIN"/>
    <property type="match status" value="1"/>
</dbReference>
<dbReference type="InterPro" id="IPR036770">
    <property type="entry name" value="Ankyrin_rpt-contain_sf"/>
</dbReference>
<organism evidence="11 12">
    <name type="scientific">Cyclostephanos tholiformis</name>
    <dbReference type="NCBI Taxonomy" id="382380"/>
    <lineage>
        <taxon>Eukaryota</taxon>
        <taxon>Sar</taxon>
        <taxon>Stramenopiles</taxon>
        <taxon>Ochrophyta</taxon>
        <taxon>Bacillariophyta</taxon>
        <taxon>Coscinodiscophyceae</taxon>
        <taxon>Thalassiosirophycidae</taxon>
        <taxon>Stephanodiscales</taxon>
        <taxon>Stephanodiscaceae</taxon>
        <taxon>Cyclostephanos</taxon>
    </lineage>
</organism>
<dbReference type="InterPro" id="IPR002048">
    <property type="entry name" value="EF_hand_dom"/>
</dbReference>
<dbReference type="SUPFAM" id="SSF48403">
    <property type="entry name" value="Ankyrin repeat"/>
    <property type="match status" value="1"/>
</dbReference>
<dbReference type="InterPro" id="IPR018247">
    <property type="entry name" value="EF_Hand_1_Ca_BS"/>
</dbReference>
<dbReference type="PROSITE" id="PS50297">
    <property type="entry name" value="ANK_REP_REGION"/>
    <property type="match status" value="2"/>
</dbReference>
<dbReference type="PROSITE" id="PS00113">
    <property type="entry name" value="ADENYLATE_KINASE"/>
    <property type="match status" value="1"/>
</dbReference>
<dbReference type="SUPFAM" id="SSF52540">
    <property type="entry name" value="P-loop containing nucleoside triphosphate hydrolases"/>
    <property type="match status" value="1"/>
</dbReference>
<proteinExistence type="inferred from homology"/>
<comment type="caution">
    <text evidence="11">The sequence shown here is derived from an EMBL/GenBank/DDBJ whole genome shotgun (WGS) entry which is preliminary data.</text>
</comment>
<evidence type="ECO:0000256" key="9">
    <source>
        <dbReference type="SAM" id="MobiDB-lite"/>
    </source>
</evidence>
<evidence type="ECO:0000256" key="4">
    <source>
        <dbReference type="ARBA" id="ARBA00022777"/>
    </source>
</evidence>
<dbReference type="PRINTS" id="PR01415">
    <property type="entry name" value="ANKYRIN"/>
</dbReference>
<feature type="region of interest" description="Disordered" evidence="9">
    <location>
        <begin position="28"/>
        <end position="48"/>
    </location>
</feature>
<dbReference type="InterPro" id="IPR011992">
    <property type="entry name" value="EF-hand-dom_pair"/>
</dbReference>
<keyword evidence="2" id="KW-0677">Repeat</keyword>
<evidence type="ECO:0000256" key="5">
    <source>
        <dbReference type="ARBA" id="ARBA00022837"/>
    </source>
</evidence>
<dbReference type="SUPFAM" id="SSF47473">
    <property type="entry name" value="EF-hand"/>
    <property type="match status" value="1"/>
</dbReference>
<name>A0ABD3R804_9STRA</name>
<dbReference type="PROSITE" id="PS50222">
    <property type="entry name" value="EF_HAND_2"/>
    <property type="match status" value="1"/>
</dbReference>
<dbReference type="PANTHER" id="PTHR24126">
    <property type="entry name" value="ANKYRIN REPEAT, PH AND SEC7 DOMAIN CONTAINING PROTEIN SECG-RELATED"/>
    <property type="match status" value="1"/>
</dbReference>
<evidence type="ECO:0000256" key="2">
    <source>
        <dbReference type="ARBA" id="ARBA00022737"/>
    </source>
</evidence>
<dbReference type="Pfam" id="PF00406">
    <property type="entry name" value="ADK"/>
    <property type="match status" value="1"/>
</dbReference>
<dbReference type="Gene3D" id="1.25.40.20">
    <property type="entry name" value="Ankyrin repeat-containing domain"/>
    <property type="match status" value="2"/>
</dbReference>
<dbReference type="Pfam" id="PF12796">
    <property type="entry name" value="Ank_2"/>
    <property type="match status" value="2"/>
</dbReference>
<protein>
    <recommendedName>
        <fullName evidence="10">EF-hand domain-containing protein</fullName>
    </recommendedName>
</protein>
<keyword evidence="3" id="KW-0547">Nucleotide-binding</keyword>
<dbReference type="InterPro" id="IPR027417">
    <property type="entry name" value="P-loop_NTPase"/>
</dbReference>
<evidence type="ECO:0000256" key="7">
    <source>
        <dbReference type="PROSITE-ProRule" id="PRU00023"/>
    </source>
</evidence>
<gene>
    <name evidence="11" type="ORF">ACHAXA_004146</name>
</gene>
<dbReference type="Gene3D" id="1.10.238.10">
    <property type="entry name" value="EF-hand"/>
    <property type="match status" value="1"/>
</dbReference>
<feature type="repeat" description="ANK" evidence="7">
    <location>
        <begin position="227"/>
        <end position="259"/>
    </location>
</feature>
<comment type="similarity">
    <text evidence="8">Belongs to the adenylate kinase family.</text>
</comment>
<keyword evidence="1 8" id="KW-0808">Transferase</keyword>
<accession>A0ABD3R804</accession>
<evidence type="ECO:0000256" key="8">
    <source>
        <dbReference type="RuleBase" id="RU003330"/>
    </source>
</evidence>
<dbReference type="HAMAP" id="MF_00235">
    <property type="entry name" value="Adenylate_kinase_Adk"/>
    <property type="match status" value="1"/>
</dbReference>
<dbReference type="SMART" id="SM00248">
    <property type="entry name" value="ANK"/>
    <property type="match status" value="3"/>
</dbReference>
<reference evidence="11 12" key="1">
    <citation type="submission" date="2024-10" db="EMBL/GenBank/DDBJ databases">
        <title>Updated reference genomes for cyclostephanoid diatoms.</title>
        <authorList>
            <person name="Roberts W.R."/>
            <person name="Alverson A.J."/>
        </authorList>
    </citation>
    <scope>NUCLEOTIDE SEQUENCE [LARGE SCALE GENOMIC DNA]</scope>
    <source>
        <strain evidence="11 12">AJA228-03</strain>
    </source>
</reference>
<evidence type="ECO:0000256" key="6">
    <source>
        <dbReference type="ARBA" id="ARBA00023043"/>
    </source>
</evidence>
<dbReference type="AlphaFoldDB" id="A0ABD3R804"/>
<dbReference type="Proteomes" id="UP001530377">
    <property type="component" value="Unassembled WGS sequence"/>
</dbReference>
<dbReference type="InterPro" id="IPR002110">
    <property type="entry name" value="Ankyrin_rpt"/>
</dbReference>
<keyword evidence="6 7" id="KW-0040">ANK repeat</keyword>
<dbReference type="PROSITE" id="PS50088">
    <property type="entry name" value="ANK_REPEAT"/>
    <property type="match status" value="2"/>
</dbReference>
<dbReference type="CDD" id="cd01428">
    <property type="entry name" value="ADK"/>
    <property type="match status" value="1"/>
</dbReference>
<dbReference type="InterPro" id="IPR000850">
    <property type="entry name" value="Adenylat/UMP-CMP_kin"/>
</dbReference>
<dbReference type="PRINTS" id="PR00094">
    <property type="entry name" value="ADENYLTKNASE"/>
</dbReference>
<evidence type="ECO:0000313" key="11">
    <source>
        <dbReference type="EMBL" id="KAL3808859.1"/>
    </source>
</evidence>
<evidence type="ECO:0000259" key="10">
    <source>
        <dbReference type="PROSITE" id="PS50222"/>
    </source>
</evidence>
<dbReference type="GO" id="GO:0016301">
    <property type="term" value="F:kinase activity"/>
    <property type="evidence" value="ECO:0007669"/>
    <property type="project" value="UniProtKB-KW"/>
</dbReference>
<evidence type="ECO:0000313" key="12">
    <source>
        <dbReference type="Proteomes" id="UP001530377"/>
    </source>
</evidence>
<dbReference type="GO" id="GO:0000166">
    <property type="term" value="F:nucleotide binding"/>
    <property type="evidence" value="ECO:0007669"/>
    <property type="project" value="UniProtKB-KW"/>
</dbReference>
<sequence length="582" mass="63499">MISRSMISRSMLARSMLAKRTISSVPRGLVRRASSSSTPPPHRALGRPMPQRLPFHPAEGAVFLDDDVSGGGGGGGDLDDLCTKHIDLDADDFADGCRFLHQIALGNLVEVTRVVGARGSKIVNFRDYDRRTPLHIAASEGHLSICQFLVEGGARINRSDRWGGSPLDDAHRHRHLDCVEYLRSVGGAFGSSSQATNFISAASEGDLEEVTTLMRLGNVSVNGGDYDMRTALHLAAGNGHIRVVEFLCDNGADVNAVDRWGGRPLDDAQFDGHVDCVKYLQSRGAKYGKENAASIEREALFDLFEQYAKTRDGERSLDWEDVKALLNGIGHDPKDYYVRNLFRVVDQDNNGLINKLEFVEHSDLFLQGSPARIILVVGGPGSGKGVLSDRLVKECGVVHLSSGNMLREEVEAGTLLGKQVESIMKSGGLVSSAIMVALMQKKMKDYPGKRILLDGFPRSAENARDLVAMCGKPELALHVDCHDTVLIERILARGKTGGRADDNIHTALERIRTYHKYHQLTLDFLREEHVPIVNLDGSATAEGVWEQLRAVGRLMRKAVGHSTKVKSGESKSRNGGVPITAD</sequence>
<keyword evidence="4 8" id="KW-0418">Kinase</keyword>
<dbReference type="Gene3D" id="3.40.50.300">
    <property type="entry name" value="P-loop containing nucleotide triphosphate hydrolases"/>
    <property type="match status" value="1"/>
</dbReference>
<evidence type="ECO:0000256" key="1">
    <source>
        <dbReference type="ARBA" id="ARBA00022679"/>
    </source>
</evidence>
<dbReference type="PROSITE" id="PS00018">
    <property type="entry name" value="EF_HAND_1"/>
    <property type="match status" value="1"/>
</dbReference>
<dbReference type="InterPro" id="IPR033690">
    <property type="entry name" value="Adenylat_kinase_CS"/>
</dbReference>
<keyword evidence="5" id="KW-0106">Calcium</keyword>
<keyword evidence="12" id="KW-1185">Reference proteome</keyword>
<dbReference type="EMBL" id="JALLPB020000464">
    <property type="protein sequence ID" value="KAL3808859.1"/>
    <property type="molecule type" value="Genomic_DNA"/>
</dbReference>
<feature type="region of interest" description="Disordered" evidence="9">
    <location>
        <begin position="559"/>
        <end position="582"/>
    </location>
</feature>